<sequence>MPVLKLFLGDVVRTRKTHPCGSDQWEIVRLGADIGIRCLGCGRHVLMPRPKLERRIKEFVRRGGGEEADRKADRSVE</sequence>
<dbReference type="Proteomes" id="UP000318509">
    <property type="component" value="Unassembled WGS sequence"/>
</dbReference>
<dbReference type="InterPro" id="IPR009296">
    <property type="entry name" value="DUF951"/>
</dbReference>
<evidence type="ECO:0000313" key="2">
    <source>
        <dbReference type="Proteomes" id="UP000318509"/>
    </source>
</evidence>
<dbReference type="Pfam" id="PF06107">
    <property type="entry name" value="DUF951"/>
    <property type="match status" value="1"/>
</dbReference>
<protein>
    <submittedName>
        <fullName evidence="1">DUF951 domain-containing protein</fullName>
    </submittedName>
</protein>
<dbReference type="PANTHER" id="PTHR38455:SF1">
    <property type="entry name" value="DUF951 DOMAIN-CONTAINING PROTEIN"/>
    <property type="match status" value="1"/>
</dbReference>
<comment type="caution">
    <text evidence="1">The sequence shown here is derived from an EMBL/GenBank/DDBJ whole genome shotgun (WGS) entry which is preliminary data.</text>
</comment>
<organism evidence="1 2">
    <name type="scientific">Candidatus Segetimicrobium genomatis</name>
    <dbReference type="NCBI Taxonomy" id="2569760"/>
    <lineage>
        <taxon>Bacteria</taxon>
        <taxon>Bacillati</taxon>
        <taxon>Candidatus Sysuimicrobiota</taxon>
        <taxon>Candidatus Sysuimicrobiia</taxon>
        <taxon>Candidatus Sysuimicrobiales</taxon>
        <taxon>Candidatus Segetimicrobiaceae</taxon>
        <taxon>Candidatus Segetimicrobium</taxon>
    </lineage>
</organism>
<accession>A0A537K3C3</accession>
<dbReference type="AlphaFoldDB" id="A0A537K3C3"/>
<dbReference type="PANTHER" id="PTHR38455">
    <property type="entry name" value="HYPOTHETICAL CYTOSOLIC PROTEIN"/>
    <property type="match status" value="1"/>
</dbReference>
<reference evidence="1 2" key="1">
    <citation type="journal article" date="2019" name="Nat. Microbiol.">
        <title>Mediterranean grassland soil C-N compound turnover is dependent on rainfall and depth, and is mediated by genomically divergent microorganisms.</title>
        <authorList>
            <person name="Diamond S."/>
            <person name="Andeer P.F."/>
            <person name="Li Z."/>
            <person name="Crits-Christoph A."/>
            <person name="Burstein D."/>
            <person name="Anantharaman K."/>
            <person name="Lane K.R."/>
            <person name="Thomas B.C."/>
            <person name="Pan C."/>
            <person name="Northen T.R."/>
            <person name="Banfield J.F."/>
        </authorList>
    </citation>
    <scope>NUCLEOTIDE SEQUENCE [LARGE SCALE GENOMIC DNA]</scope>
    <source>
        <strain evidence="1">NP_3</strain>
    </source>
</reference>
<evidence type="ECO:0000313" key="1">
    <source>
        <dbReference type="EMBL" id="TMI90283.1"/>
    </source>
</evidence>
<gene>
    <name evidence="1" type="ORF">E6H00_07445</name>
</gene>
<dbReference type="EMBL" id="VBAK01000114">
    <property type="protein sequence ID" value="TMI90283.1"/>
    <property type="molecule type" value="Genomic_DNA"/>
</dbReference>
<proteinExistence type="predicted"/>
<name>A0A537K3C3_9BACT</name>